<evidence type="ECO:0000313" key="3">
    <source>
        <dbReference type="Proteomes" id="UP000479190"/>
    </source>
</evidence>
<evidence type="ECO:0000256" key="1">
    <source>
        <dbReference type="SAM" id="MobiDB-lite"/>
    </source>
</evidence>
<dbReference type="AlphaFoldDB" id="A0A6H5IVL0"/>
<proteinExistence type="predicted"/>
<accession>A0A6H5IVL0</accession>
<evidence type="ECO:0000313" key="2">
    <source>
        <dbReference type="EMBL" id="CAB0039949.1"/>
    </source>
</evidence>
<protein>
    <submittedName>
        <fullName evidence="2">Uncharacterized protein</fullName>
    </submittedName>
</protein>
<gene>
    <name evidence="2" type="ORF">TBRA_LOCUS11687</name>
</gene>
<sequence>MHQRSDAVTLDSNTLQDTPSSSLATQRHSNYTLSKTIQRNARSRMSSSAHFNSRTTSDLSRQLARLERLANFGARDTGVVCTGWIRPHWHGSHERKHSSVYVRAPQWFCEAGSAVASHITGHLKNTARVFIIIRELYISLLVADTTTLVEGTTSHQRLRMPCASVGDHSAHSVLPPTRNGDEEVILVPHACLTDENILNHKTNDIFNKWDEQFNNRFDWLMQSNKKGYLHTVDGCFLTYKCLRSSIGVELKINCIL</sequence>
<dbReference type="Proteomes" id="UP000479190">
    <property type="component" value="Unassembled WGS sequence"/>
</dbReference>
<name>A0A6H5IVL0_9HYME</name>
<feature type="region of interest" description="Disordered" evidence="1">
    <location>
        <begin position="1"/>
        <end position="54"/>
    </location>
</feature>
<reference evidence="2 3" key="1">
    <citation type="submission" date="2020-02" db="EMBL/GenBank/DDBJ databases">
        <authorList>
            <person name="Ferguson B K."/>
        </authorList>
    </citation>
    <scope>NUCLEOTIDE SEQUENCE [LARGE SCALE GENOMIC DNA]</scope>
</reference>
<keyword evidence="3" id="KW-1185">Reference proteome</keyword>
<feature type="compositionally biased region" description="Polar residues" evidence="1">
    <location>
        <begin position="10"/>
        <end position="54"/>
    </location>
</feature>
<organism evidence="2 3">
    <name type="scientific">Trichogramma brassicae</name>
    <dbReference type="NCBI Taxonomy" id="86971"/>
    <lineage>
        <taxon>Eukaryota</taxon>
        <taxon>Metazoa</taxon>
        <taxon>Ecdysozoa</taxon>
        <taxon>Arthropoda</taxon>
        <taxon>Hexapoda</taxon>
        <taxon>Insecta</taxon>
        <taxon>Pterygota</taxon>
        <taxon>Neoptera</taxon>
        <taxon>Endopterygota</taxon>
        <taxon>Hymenoptera</taxon>
        <taxon>Apocrita</taxon>
        <taxon>Proctotrupomorpha</taxon>
        <taxon>Chalcidoidea</taxon>
        <taxon>Trichogrammatidae</taxon>
        <taxon>Trichogramma</taxon>
    </lineage>
</organism>
<dbReference type="EMBL" id="CADCXV010000985">
    <property type="protein sequence ID" value="CAB0039949.1"/>
    <property type="molecule type" value="Genomic_DNA"/>
</dbReference>